<dbReference type="EMBL" id="CP036271">
    <property type="protein sequence ID" value="QDT55946.1"/>
    <property type="molecule type" value="Genomic_DNA"/>
</dbReference>
<organism evidence="2 3">
    <name type="scientific">Caulifigura coniformis</name>
    <dbReference type="NCBI Taxonomy" id="2527983"/>
    <lineage>
        <taxon>Bacteria</taxon>
        <taxon>Pseudomonadati</taxon>
        <taxon>Planctomycetota</taxon>
        <taxon>Planctomycetia</taxon>
        <taxon>Planctomycetales</taxon>
        <taxon>Planctomycetaceae</taxon>
        <taxon>Caulifigura</taxon>
    </lineage>
</organism>
<dbReference type="InParanoid" id="A0A517SIM5"/>
<evidence type="ECO:0000313" key="2">
    <source>
        <dbReference type="EMBL" id="QDT55946.1"/>
    </source>
</evidence>
<dbReference type="AlphaFoldDB" id="A0A517SIM5"/>
<feature type="domain" description="DUF2779" evidence="1">
    <location>
        <begin position="286"/>
        <end position="409"/>
    </location>
</feature>
<dbReference type="KEGG" id="ccos:Pan44_39940"/>
<evidence type="ECO:0000259" key="1">
    <source>
        <dbReference type="Pfam" id="PF11074"/>
    </source>
</evidence>
<dbReference type="Pfam" id="PF11074">
    <property type="entry name" value="DUF2779"/>
    <property type="match status" value="1"/>
</dbReference>
<sequence>MSIRKKTVLDCRTCATMGWVTHRSQRDSTLTLAERFRIDEGNEIGVRARGYFAGGTLVEDLGIGPALVRTRAIIADGQIDTIFEAAFEAGEFVARVDVLRRTADGWHVIEVKSSLDPKDEHVDDLAYSVAVATASGLNVVQASLMLLSRDFRNGQSDSELFALHDRSAEVRTRQAALQNDFGRIAEQVLGETQPAPELTVACKGCDYFPDCLGADVTTPIFRIPRLTGKKLETLLRDGILELSDIPVDFVLTAPQARFVEVMRTGKAHFDVEDAQAFLAEISWPAHYLDFETATTCVPLYDGLAPHEQFVTQYSLHVCDSLGNIIHHREHLAEHSCDGRRELIERLIDDLGERGSIVVYSHFEKTMLGKLSLTFPEYAPAVGAIVDRLFDLEPLFKNFLTHPRFGGRTSIKAILPVLTTLSYDGLEVADGSHAMAAFAMLAKGRLLESESGELRNALLKYCCQDTLAMVRLHEAVHRIASGELPMPE</sequence>
<dbReference type="RefSeq" id="WP_145032530.1">
    <property type="nucleotide sequence ID" value="NZ_CP036271.1"/>
</dbReference>
<accession>A0A517SIM5</accession>
<proteinExistence type="predicted"/>
<gene>
    <name evidence="2" type="ORF">Pan44_39940</name>
</gene>
<dbReference type="InterPro" id="IPR021301">
    <property type="entry name" value="DUF2779"/>
</dbReference>
<dbReference type="OrthoDB" id="9783873at2"/>
<evidence type="ECO:0000313" key="3">
    <source>
        <dbReference type="Proteomes" id="UP000315700"/>
    </source>
</evidence>
<name>A0A517SIM5_9PLAN</name>
<dbReference type="Proteomes" id="UP000315700">
    <property type="component" value="Chromosome"/>
</dbReference>
<protein>
    <recommendedName>
        <fullName evidence="1">DUF2779 domain-containing protein</fullName>
    </recommendedName>
</protein>
<reference evidence="2 3" key="1">
    <citation type="submission" date="2019-02" db="EMBL/GenBank/DDBJ databases">
        <title>Deep-cultivation of Planctomycetes and their phenomic and genomic characterization uncovers novel biology.</title>
        <authorList>
            <person name="Wiegand S."/>
            <person name="Jogler M."/>
            <person name="Boedeker C."/>
            <person name="Pinto D."/>
            <person name="Vollmers J."/>
            <person name="Rivas-Marin E."/>
            <person name="Kohn T."/>
            <person name="Peeters S.H."/>
            <person name="Heuer A."/>
            <person name="Rast P."/>
            <person name="Oberbeckmann S."/>
            <person name="Bunk B."/>
            <person name="Jeske O."/>
            <person name="Meyerdierks A."/>
            <person name="Storesund J.E."/>
            <person name="Kallscheuer N."/>
            <person name="Luecker S."/>
            <person name="Lage O.M."/>
            <person name="Pohl T."/>
            <person name="Merkel B.J."/>
            <person name="Hornburger P."/>
            <person name="Mueller R.-W."/>
            <person name="Bruemmer F."/>
            <person name="Labrenz M."/>
            <person name="Spormann A.M."/>
            <person name="Op den Camp H."/>
            <person name="Overmann J."/>
            <person name="Amann R."/>
            <person name="Jetten M.S.M."/>
            <person name="Mascher T."/>
            <person name="Medema M.H."/>
            <person name="Devos D.P."/>
            <person name="Kaster A.-K."/>
            <person name="Ovreas L."/>
            <person name="Rohde M."/>
            <person name="Galperin M.Y."/>
            <person name="Jogler C."/>
        </authorList>
    </citation>
    <scope>NUCLEOTIDE SEQUENCE [LARGE SCALE GENOMIC DNA]</scope>
    <source>
        <strain evidence="2 3">Pan44</strain>
    </source>
</reference>
<keyword evidence="3" id="KW-1185">Reference proteome</keyword>